<protein>
    <submittedName>
        <fullName evidence="1">Uncharacterized protein</fullName>
    </submittedName>
</protein>
<reference evidence="1 2" key="1">
    <citation type="journal article" date="2019" name="Int. J. Syst. Evol. Microbiol.">
        <title>The Global Catalogue of Microorganisms (GCM) 10K type strain sequencing project: providing services to taxonomists for standard genome sequencing and annotation.</title>
        <authorList>
            <consortium name="The Broad Institute Genomics Platform"/>
            <consortium name="The Broad Institute Genome Sequencing Center for Infectious Disease"/>
            <person name="Wu L."/>
            <person name="Ma J."/>
        </authorList>
    </citation>
    <scope>NUCLEOTIDE SEQUENCE [LARGE SCALE GENOMIC DNA]</scope>
    <source>
        <strain evidence="1 2">JCM 4316</strain>
    </source>
</reference>
<dbReference type="Proteomes" id="UP001500253">
    <property type="component" value="Unassembled WGS sequence"/>
</dbReference>
<evidence type="ECO:0000313" key="2">
    <source>
        <dbReference type="Proteomes" id="UP001500253"/>
    </source>
</evidence>
<evidence type="ECO:0000313" key="1">
    <source>
        <dbReference type="EMBL" id="GAA2325969.1"/>
    </source>
</evidence>
<keyword evidence="2" id="KW-1185">Reference proteome</keyword>
<gene>
    <name evidence="1" type="ORF">GCM10010246_04200</name>
</gene>
<name>A0ABN3FBA3_9ACTN</name>
<proteinExistence type="predicted"/>
<sequence length="66" mass="6951">MIAIGKWLVLKGPPEAVGEYLGAPSHRRQRRKAPCWGGVHGGAERGASATTATVTNMFATNKFNAG</sequence>
<dbReference type="EMBL" id="BAAASD010000001">
    <property type="protein sequence ID" value="GAA2325969.1"/>
    <property type="molecule type" value="Genomic_DNA"/>
</dbReference>
<accession>A0ABN3FBA3</accession>
<comment type="caution">
    <text evidence="1">The sequence shown here is derived from an EMBL/GenBank/DDBJ whole genome shotgun (WGS) entry which is preliminary data.</text>
</comment>
<organism evidence="1 2">
    <name type="scientific">Streptomyces cuspidosporus</name>
    <dbReference type="NCBI Taxonomy" id="66882"/>
    <lineage>
        <taxon>Bacteria</taxon>
        <taxon>Bacillati</taxon>
        <taxon>Actinomycetota</taxon>
        <taxon>Actinomycetes</taxon>
        <taxon>Kitasatosporales</taxon>
        <taxon>Streptomycetaceae</taxon>
        <taxon>Streptomyces</taxon>
    </lineage>
</organism>